<dbReference type="InterPro" id="IPR053950">
    <property type="entry name" value="CAP_N"/>
</dbReference>
<evidence type="ECO:0000313" key="3">
    <source>
        <dbReference type="Proteomes" id="UP000664859"/>
    </source>
</evidence>
<feature type="domain" description="CAP N-terminal" evidence="1">
    <location>
        <begin position="51"/>
        <end position="233"/>
    </location>
</feature>
<evidence type="ECO:0000259" key="1">
    <source>
        <dbReference type="Pfam" id="PF21938"/>
    </source>
</evidence>
<comment type="caution">
    <text evidence="2">The sequence shown here is derived from an EMBL/GenBank/DDBJ whole genome shotgun (WGS) entry which is preliminary data.</text>
</comment>
<dbReference type="PANTHER" id="PTHR10652:SF0">
    <property type="entry name" value="ADENYLYL CYCLASE-ASSOCIATED PROTEIN"/>
    <property type="match status" value="1"/>
</dbReference>
<dbReference type="GO" id="GO:0003779">
    <property type="term" value="F:actin binding"/>
    <property type="evidence" value="ECO:0007669"/>
    <property type="project" value="InterPro"/>
</dbReference>
<dbReference type="Proteomes" id="UP000664859">
    <property type="component" value="Unassembled WGS sequence"/>
</dbReference>
<dbReference type="GO" id="GO:0007015">
    <property type="term" value="P:actin filament organization"/>
    <property type="evidence" value="ECO:0007669"/>
    <property type="project" value="TreeGrafter"/>
</dbReference>
<dbReference type="Pfam" id="PF21938">
    <property type="entry name" value="CAP_N"/>
    <property type="match status" value="1"/>
</dbReference>
<evidence type="ECO:0000313" key="2">
    <source>
        <dbReference type="EMBL" id="KAG5191078.1"/>
    </source>
</evidence>
<feature type="non-terminal residue" evidence="2">
    <location>
        <position position="1"/>
    </location>
</feature>
<accession>A0A836CMV0</accession>
<dbReference type="AlphaFoldDB" id="A0A836CMV0"/>
<dbReference type="OrthoDB" id="1601at2759"/>
<dbReference type="InterPro" id="IPR001837">
    <property type="entry name" value="Adenylate_cyclase-assoc_CAP"/>
</dbReference>
<dbReference type="GO" id="GO:0019933">
    <property type="term" value="P:cAMP-mediated signaling"/>
    <property type="evidence" value="ECO:0007669"/>
    <property type="project" value="TreeGrafter"/>
</dbReference>
<dbReference type="SUPFAM" id="SSF101278">
    <property type="entry name" value="N-terminal domain of adenylylcyclase associated protein, CAP"/>
    <property type="match status" value="1"/>
</dbReference>
<proteinExistence type="predicted"/>
<organism evidence="2 3">
    <name type="scientific">Tribonema minus</name>
    <dbReference type="NCBI Taxonomy" id="303371"/>
    <lineage>
        <taxon>Eukaryota</taxon>
        <taxon>Sar</taxon>
        <taxon>Stramenopiles</taxon>
        <taxon>Ochrophyta</taxon>
        <taxon>PX clade</taxon>
        <taxon>Xanthophyceae</taxon>
        <taxon>Tribonematales</taxon>
        <taxon>Tribonemataceae</taxon>
        <taxon>Tribonema</taxon>
    </lineage>
</organism>
<sequence length="259" mass="27568">MATSQLQQLLDNFESRLAVVEQSLSITPAAGAAAGSRSAAAEQDAPYVMAYDSYCQLKLEPFVAASAKLGGGAAKGGDIVKRAWAAQRDFLVMASKCKKPAQQADLMAKLKPLQELVKRSRLRSHLTTPHARTPLRDVHQAAGAIVSRDEWEMHAKTVNEGLGCLMWVAIAPPAGLPKDTVISAVGGSDYWANKIRVQYKKTGPPEQVEFCDTFKALLVGLEEYVVEHHKAGLEWNARGGEVAAYTAGDAAAAPAAAAA</sequence>
<dbReference type="EMBL" id="JAFCMP010000024">
    <property type="protein sequence ID" value="KAG5191078.1"/>
    <property type="molecule type" value="Genomic_DNA"/>
</dbReference>
<dbReference type="InterPro" id="IPR036222">
    <property type="entry name" value="CAP_N_sf"/>
</dbReference>
<reference evidence="2" key="1">
    <citation type="submission" date="2021-02" db="EMBL/GenBank/DDBJ databases">
        <title>First Annotated Genome of the Yellow-green Alga Tribonema minus.</title>
        <authorList>
            <person name="Mahan K.M."/>
        </authorList>
    </citation>
    <scope>NUCLEOTIDE SEQUENCE</scope>
    <source>
        <strain evidence="2">UTEX B ZZ1240</strain>
    </source>
</reference>
<dbReference type="Gene3D" id="1.25.40.330">
    <property type="entry name" value="Adenylate cyclase-associated CAP, N-terminal domain"/>
    <property type="match status" value="1"/>
</dbReference>
<keyword evidence="3" id="KW-1185">Reference proteome</keyword>
<dbReference type="GO" id="GO:0008179">
    <property type="term" value="F:adenylate cyclase binding"/>
    <property type="evidence" value="ECO:0007669"/>
    <property type="project" value="TreeGrafter"/>
</dbReference>
<dbReference type="GO" id="GO:0005737">
    <property type="term" value="C:cytoplasm"/>
    <property type="evidence" value="ECO:0007669"/>
    <property type="project" value="TreeGrafter"/>
</dbReference>
<gene>
    <name evidence="2" type="ORF">JKP88DRAFT_261912</name>
</gene>
<protein>
    <submittedName>
        <fullName evidence="2">Adenylate cyclase-associated CAP</fullName>
    </submittedName>
</protein>
<name>A0A836CMV0_9STRA</name>
<dbReference type="PANTHER" id="PTHR10652">
    <property type="entry name" value="ADENYLYL CYCLASE-ASSOCIATED PROTEIN"/>
    <property type="match status" value="1"/>
</dbReference>